<feature type="transmembrane region" description="Helical" evidence="6">
    <location>
        <begin position="250"/>
        <end position="268"/>
    </location>
</feature>
<dbReference type="PROSITE" id="PS01130">
    <property type="entry name" value="SLC26A"/>
    <property type="match status" value="1"/>
</dbReference>
<dbReference type="InterPro" id="IPR036513">
    <property type="entry name" value="STAS_dom_sf"/>
</dbReference>
<keyword evidence="9" id="KW-1185">Reference proteome</keyword>
<feature type="transmembrane region" description="Helical" evidence="6">
    <location>
        <begin position="137"/>
        <end position="157"/>
    </location>
</feature>
<dbReference type="GO" id="GO:0016020">
    <property type="term" value="C:membrane"/>
    <property type="evidence" value="ECO:0007669"/>
    <property type="project" value="UniProtKB-SubCell"/>
</dbReference>
<feature type="transmembrane region" description="Helical" evidence="6">
    <location>
        <begin position="470"/>
        <end position="502"/>
    </location>
</feature>
<accession>A0A6A6XSS8</accession>
<dbReference type="Gene3D" id="3.30.750.24">
    <property type="entry name" value="STAS domain"/>
    <property type="match status" value="1"/>
</dbReference>
<name>A0A6A6XSS8_9PLEO</name>
<comment type="subcellular location">
    <subcellularLocation>
        <location evidence="1">Membrane</location>
        <topology evidence="1">Multi-pass membrane protein</topology>
    </subcellularLocation>
</comment>
<dbReference type="PROSITE" id="PS50801">
    <property type="entry name" value="STAS"/>
    <property type="match status" value="1"/>
</dbReference>
<dbReference type="Pfam" id="PF01740">
    <property type="entry name" value="STAS"/>
    <property type="match status" value="1"/>
</dbReference>
<reference evidence="8" key="1">
    <citation type="journal article" date="2020" name="Stud. Mycol.">
        <title>101 Dothideomycetes genomes: a test case for predicting lifestyles and emergence of pathogens.</title>
        <authorList>
            <person name="Haridas S."/>
            <person name="Albert R."/>
            <person name="Binder M."/>
            <person name="Bloem J."/>
            <person name="Labutti K."/>
            <person name="Salamov A."/>
            <person name="Andreopoulos B."/>
            <person name="Baker S."/>
            <person name="Barry K."/>
            <person name="Bills G."/>
            <person name="Bluhm B."/>
            <person name="Cannon C."/>
            <person name="Castanera R."/>
            <person name="Culley D."/>
            <person name="Daum C."/>
            <person name="Ezra D."/>
            <person name="Gonzalez J."/>
            <person name="Henrissat B."/>
            <person name="Kuo A."/>
            <person name="Liang C."/>
            <person name="Lipzen A."/>
            <person name="Lutzoni F."/>
            <person name="Magnuson J."/>
            <person name="Mondo S."/>
            <person name="Nolan M."/>
            <person name="Ohm R."/>
            <person name="Pangilinan J."/>
            <person name="Park H.-J."/>
            <person name="Ramirez L."/>
            <person name="Alfaro M."/>
            <person name="Sun H."/>
            <person name="Tritt A."/>
            <person name="Yoshinaga Y."/>
            <person name="Zwiers L.-H."/>
            <person name="Turgeon B."/>
            <person name="Goodwin S."/>
            <person name="Spatafora J."/>
            <person name="Crous P."/>
            <person name="Grigoriev I."/>
        </authorList>
    </citation>
    <scope>NUCLEOTIDE SEQUENCE</scope>
    <source>
        <strain evidence="8">CBS 109.77</strain>
    </source>
</reference>
<feature type="transmembrane region" description="Helical" evidence="6">
    <location>
        <begin position="116"/>
        <end position="131"/>
    </location>
</feature>
<evidence type="ECO:0000256" key="5">
    <source>
        <dbReference type="SAM" id="MobiDB-lite"/>
    </source>
</evidence>
<feature type="transmembrane region" description="Helical" evidence="6">
    <location>
        <begin position="280"/>
        <end position="303"/>
    </location>
</feature>
<feature type="domain" description="STAS" evidence="7">
    <location>
        <begin position="566"/>
        <end position="700"/>
    </location>
</feature>
<dbReference type="InterPro" id="IPR001902">
    <property type="entry name" value="SLC26A/SulP_fam"/>
</dbReference>
<evidence type="ECO:0000256" key="2">
    <source>
        <dbReference type="ARBA" id="ARBA00022692"/>
    </source>
</evidence>
<dbReference type="OrthoDB" id="288203at2759"/>
<keyword evidence="3 6" id="KW-1133">Transmembrane helix</keyword>
<organism evidence="8 9">
    <name type="scientific">Melanomma pulvis-pyrius CBS 109.77</name>
    <dbReference type="NCBI Taxonomy" id="1314802"/>
    <lineage>
        <taxon>Eukaryota</taxon>
        <taxon>Fungi</taxon>
        <taxon>Dikarya</taxon>
        <taxon>Ascomycota</taxon>
        <taxon>Pezizomycotina</taxon>
        <taxon>Dothideomycetes</taxon>
        <taxon>Pleosporomycetidae</taxon>
        <taxon>Pleosporales</taxon>
        <taxon>Melanommataceae</taxon>
        <taxon>Melanomma</taxon>
    </lineage>
</organism>
<proteinExistence type="predicted"/>
<dbReference type="NCBIfam" id="TIGR00815">
    <property type="entry name" value="sulP"/>
    <property type="match status" value="1"/>
</dbReference>
<feature type="region of interest" description="Disordered" evidence="5">
    <location>
        <begin position="526"/>
        <end position="555"/>
    </location>
</feature>
<evidence type="ECO:0000259" key="7">
    <source>
        <dbReference type="PROSITE" id="PS50801"/>
    </source>
</evidence>
<dbReference type="CDD" id="cd07042">
    <property type="entry name" value="STAS_SulP_like_sulfate_transporter"/>
    <property type="match status" value="1"/>
</dbReference>
<feature type="region of interest" description="Disordered" evidence="5">
    <location>
        <begin position="608"/>
        <end position="634"/>
    </location>
</feature>
<keyword evidence="4 6" id="KW-0472">Membrane</keyword>
<dbReference type="PANTHER" id="PTHR11814">
    <property type="entry name" value="SULFATE TRANSPORTER"/>
    <property type="match status" value="1"/>
</dbReference>
<dbReference type="Proteomes" id="UP000799757">
    <property type="component" value="Unassembled WGS sequence"/>
</dbReference>
<evidence type="ECO:0000256" key="4">
    <source>
        <dbReference type="ARBA" id="ARBA00023136"/>
    </source>
</evidence>
<feature type="transmembrane region" description="Helical" evidence="6">
    <location>
        <begin position="169"/>
        <end position="193"/>
    </location>
</feature>
<sequence length="830" mass="91081">MSSNTLAIIVAKKVFHADSQQRPQGEQKALEDLAKAAVVTPHIEEEPSVREWIWSLRPTRQGCVQYLGSLFPFTSWITRYNVHWMLGDAIAGLTVGFVVVPQAMAYALLANLSPEYGLYTSFVGAALYWLFGTSKDIVIGTTAVGSLLVGGVITTVERENPGLYTREEIAKGLSFLSGIILIFIGLFRLGWIIELIPYVPISAFVTSASFTIIGTQLPVALGITGINTREAPYLVYYNVLKALPKTKLDASIGLTSIVLLFVLREGFAKMEVRQPGKKRLWATLSSLRLTFAILLYTLISWIVHRGLPRGEHKFRLVGEIESGFKHAGVPKISTKLFGLVGPSLPPIIIILIIEHIAIAKSFGRQFGYTIIPSQEILAQGAANALGTFVGGYACTGSFGASAVLTKAGVRTPLAGLFSAMILVLALYALTAMFYYIPMAALAGLIIHAVANLMTPPSALYKYWKLAPLELLIWVVGVQVALFASLEVSIYTTIALSFALLLVRMARCQGGFLGPVKIHRVVRRVEHDETSSQSSTPEMNEKEREKEVENEREVFLPLEKKDNPNPKIEVVAPYPGVFIYRFNEALNYVNKAQHMDHLLSYVTAHTRRTRSNDGVPLKDRLWSDPSHPSPSSISSTANPLPILRAIILDCSTTNNLDITSIQGFIDVRNNLDRYAAPATVEWHFAGLQNRWARRALAIAGFGYPVAEGHDLPGSWCPAYSVASSLAGATEEDKRVAGVREREVKGRDEERRGQVRKKSDGNGDGGQKREVDVGETDGVKEKEKKTGMEPVHGVDRPFFHIDLVDAVDTAVRDAMKKDELMVADCCENGTAS</sequence>
<feature type="region of interest" description="Disordered" evidence="5">
    <location>
        <begin position="731"/>
        <end position="789"/>
    </location>
</feature>
<feature type="transmembrane region" description="Helical" evidence="6">
    <location>
        <begin position="336"/>
        <end position="358"/>
    </location>
</feature>
<evidence type="ECO:0000256" key="1">
    <source>
        <dbReference type="ARBA" id="ARBA00004141"/>
    </source>
</evidence>
<dbReference type="Pfam" id="PF00916">
    <property type="entry name" value="Sulfate_transp"/>
    <property type="match status" value="1"/>
</dbReference>
<feature type="transmembrane region" description="Helical" evidence="6">
    <location>
        <begin position="89"/>
        <end position="109"/>
    </location>
</feature>
<feature type="compositionally biased region" description="Low complexity" evidence="5">
    <location>
        <begin position="622"/>
        <end position="634"/>
    </location>
</feature>
<dbReference type="AlphaFoldDB" id="A0A6A6XSS8"/>
<evidence type="ECO:0000256" key="6">
    <source>
        <dbReference type="SAM" id="Phobius"/>
    </source>
</evidence>
<evidence type="ECO:0000256" key="3">
    <source>
        <dbReference type="ARBA" id="ARBA00022989"/>
    </source>
</evidence>
<protein>
    <submittedName>
        <fullName evidence="8">Sulfate permease</fullName>
    </submittedName>
</protein>
<keyword evidence="2 6" id="KW-0812">Transmembrane</keyword>
<dbReference type="GO" id="GO:0008271">
    <property type="term" value="F:secondary active sulfate transmembrane transporter activity"/>
    <property type="evidence" value="ECO:0007669"/>
    <property type="project" value="InterPro"/>
</dbReference>
<gene>
    <name evidence="8" type="ORF">K505DRAFT_321268</name>
</gene>
<dbReference type="EMBL" id="MU001767">
    <property type="protein sequence ID" value="KAF2799283.1"/>
    <property type="molecule type" value="Genomic_DNA"/>
</dbReference>
<evidence type="ECO:0000313" key="9">
    <source>
        <dbReference type="Proteomes" id="UP000799757"/>
    </source>
</evidence>
<feature type="transmembrane region" description="Helical" evidence="6">
    <location>
        <begin position="420"/>
        <end position="450"/>
    </location>
</feature>
<dbReference type="InterPro" id="IPR018045">
    <property type="entry name" value="S04_transporter_CS"/>
</dbReference>
<evidence type="ECO:0000313" key="8">
    <source>
        <dbReference type="EMBL" id="KAF2799283.1"/>
    </source>
</evidence>
<feature type="compositionally biased region" description="Basic and acidic residues" evidence="5">
    <location>
        <begin position="538"/>
        <end position="555"/>
    </location>
</feature>
<dbReference type="InterPro" id="IPR011547">
    <property type="entry name" value="SLC26A/SulP_dom"/>
</dbReference>
<dbReference type="InterPro" id="IPR002645">
    <property type="entry name" value="STAS_dom"/>
</dbReference>